<comment type="caution">
    <text evidence="1">The sequence shown here is derived from an EMBL/GenBank/DDBJ whole genome shotgun (WGS) entry which is preliminary data.</text>
</comment>
<keyword evidence="2" id="KW-1185">Reference proteome</keyword>
<protein>
    <submittedName>
        <fullName evidence="1">Uncharacterized protein</fullName>
    </submittedName>
</protein>
<proteinExistence type="predicted"/>
<dbReference type="Proteomes" id="UP001157502">
    <property type="component" value="Chromosome 15"/>
</dbReference>
<organism evidence="1 2">
    <name type="scientific">Dallia pectoralis</name>
    <name type="common">Alaska blackfish</name>
    <dbReference type="NCBI Taxonomy" id="75939"/>
    <lineage>
        <taxon>Eukaryota</taxon>
        <taxon>Metazoa</taxon>
        <taxon>Chordata</taxon>
        <taxon>Craniata</taxon>
        <taxon>Vertebrata</taxon>
        <taxon>Euteleostomi</taxon>
        <taxon>Actinopterygii</taxon>
        <taxon>Neopterygii</taxon>
        <taxon>Teleostei</taxon>
        <taxon>Protacanthopterygii</taxon>
        <taxon>Esociformes</taxon>
        <taxon>Umbridae</taxon>
        <taxon>Dallia</taxon>
    </lineage>
</organism>
<dbReference type="EMBL" id="CM055742">
    <property type="protein sequence ID" value="KAJ8000636.1"/>
    <property type="molecule type" value="Genomic_DNA"/>
</dbReference>
<evidence type="ECO:0000313" key="1">
    <source>
        <dbReference type="EMBL" id="KAJ8000636.1"/>
    </source>
</evidence>
<sequence length="98" mass="11043">MARRPNWIPCGQPRYRSGTRPGGHGTTRDIAMETCVPQSPSCSRATPSGCREQRPETTARQRVTFVQHVGMPGRAWACEIIHADRWNSEEDINRDVLP</sequence>
<evidence type="ECO:0000313" key="2">
    <source>
        <dbReference type="Proteomes" id="UP001157502"/>
    </source>
</evidence>
<name>A0ACC2GAS5_DALPE</name>
<reference evidence="1" key="1">
    <citation type="submission" date="2021-05" db="EMBL/GenBank/DDBJ databases">
        <authorList>
            <person name="Pan Q."/>
            <person name="Jouanno E."/>
            <person name="Zahm M."/>
            <person name="Klopp C."/>
            <person name="Cabau C."/>
            <person name="Louis A."/>
            <person name="Berthelot C."/>
            <person name="Parey E."/>
            <person name="Roest Crollius H."/>
            <person name="Montfort J."/>
            <person name="Robinson-Rechavi M."/>
            <person name="Bouchez O."/>
            <person name="Lampietro C."/>
            <person name="Lopez Roques C."/>
            <person name="Donnadieu C."/>
            <person name="Postlethwait J."/>
            <person name="Bobe J."/>
            <person name="Dillon D."/>
            <person name="Chandos A."/>
            <person name="von Hippel F."/>
            <person name="Guiguen Y."/>
        </authorList>
    </citation>
    <scope>NUCLEOTIDE SEQUENCE</scope>
    <source>
        <strain evidence="1">YG-Jan2019</strain>
    </source>
</reference>
<accession>A0ACC2GAS5</accession>
<gene>
    <name evidence="1" type="ORF">DPEC_G00182420</name>
</gene>